<evidence type="ECO:0000256" key="1">
    <source>
        <dbReference type="SAM" id="MobiDB-lite"/>
    </source>
</evidence>
<protein>
    <submittedName>
        <fullName evidence="2">Uncharacterized protein</fullName>
    </submittedName>
</protein>
<dbReference type="EMBL" id="JACVVK020000041">
    <property type="protein sequence ID" value="KAK7499788.1"/>
    <property type="molecule type" value="Genomic_DNA"/>
</dbReference>
<evidence type="ECO:0000313" key="2">
    <source>
        <dbReference type="EMBL" id="KAK7499788.1"/>
    </source>
</evidence>
<sequence>LNERQGLSEGEGERRQASPLQRGLEDTVCQGSALIPTNQRPLRKERKRKILG</sequence>
<feature type="compositionally biased region" description="Basic residues" evidence="1">
    <location>
        <begin position="41"/>
        <end position="52"/>
    </location>
</feature>
<dbReference type="AlphaFoldDB" id="A0ABD0LKZ3"/>
<comment type="caution">
    <text evidence="2">The sequence shown here is derived from an EMBL/GenBank/DDBJ whole genome shotgun (WGS) entry which is preliminary data.</text>
</comment>
<evidence type="ECO:0000313" key="3">
    <source>
        <dbReference type="Proteomes" id="UP001519460"/>
    </source>
</evidence>
<reference evidence="2 3" key="1">
    <citation type="journal article" date="2023" name="Sci. Data">
        <title>Genome assembly of the Korean intertidal mud-creeper Batillaria attramentaria.</title>
        <authorList>
            <person name="Patra A.K."/>
            <person name="Ho P.T."/>
            <person name="Jun S."/>
            <person name="Lee S.J."/>
            <person name="Kim Y."/>
            <person name="Won Y.J."/>
        </authorList>
    </citation>
    <scope>NUCLEOTIDE SEQUENCE [LARGE SCALE GENOMIC DNA]</scope>
    <source>
        <strain evidence="2">Wonlab-2016</strain>
    </source>
</reference>
<feature type="non-terminal residue" evidence="2">
    <location>
        <position position="52"/>
    </location>
</feature>
<feature type="region of interest" description="Disordered" evidence="1">
    <location>
        <begin position="1"/>
        <end position="52"/>
    </location>
</feature>
<proteinExistence type="predicted"/>
<accession>A0ABD0LKZ3</accession>
<feature type="non-terminal residue" evidence="2">
    <location>
        <position position="1"/>
    </location>
</feature>
<dbReference type="Proteomes" id="UP001519460">
    <property type="component" value="Unassembled WGS sequence"/>
</dbReference>
<keyword evidence="3" id="KW-1185">Reference proteome</keyword>
<gene>
    <name evidence="2" type="ORF">BaRGS_00008879</name>
</gene>
<organism evidence="2 3">
    <name type="scientific">Batillaria attramentaria</name>
    <dbReference type="NCBI Taxonomy" id="370345"/>
    <lineage>
        <taxon>Eukaryota</taxon>
        <taxon>Metazoa</taxon>
        <taxon>Spiralia</taxon>
        <taxon>Lophotrochozoa</taxon>
        <taxon>Mollusca</taxon>
        <taxon>Gastropoda</taxon>
        <taxon>Caenogastropoda</taxon>
        <taxon>Sorbeoconcha</taxon>
        <taxon>Cerithioidea</taxon>
        <taxon>Batillariidae</taxon>
        <taxon>Batillaria</taxon>
    </lineage>
</organism>
<name>A0ABD0LKZ3_9CAEN</name>